<dbReference type="Proteomes" id="UP000232323">
    <property type="component" value="Unassembled WGS sequence"/>
</dbReference>
<keyword evidence="2" id="KW-0809">Transit peptide</keyword>
<evidence type="ECO:0000256" key="2">
    <source>
        <dbReference type="ARBA" id="ARBA00022946"/>
    </source>
</evidence>
<reference evidence="3 4" key="1">
    <citation type="submission" date="2017-08" db="EMBL/GenBank/DDBJ databases">
        <title>Acidophilic green algal genome provides insights into adaptation to an acidic environment.</title>
        <authorList>
            <person name="Hirooka S."/>
            <person name="Hirose Y."/>
            <person name="Kanesaki Y."/>
            <person name="Higuchi S."/>
            <person name="Fujiwara T."/>
            <person name="Onuma R."/>
            <person name="Era A."/>
            <person name="Ohbayashi R."/>
            <person name="Uzuka A."/>
            <person name="Nozaki H."/>
            <person name="Yoshikawa H."/>
            <person name="Miyagishima S.Y."/>
        </authorList>
    </citation>
    <scope>NUCLEOTIDE SEQUENCE [LARGE SCALE GENOMIC DNA]</scope>
    <source>
        <strain evidence="3 4">NIES-2499</strain>
    </source>
</reference>
<dbReference type="Gene3D" id="2.30.31.10">
    <property type="entry name" value="Transcriptional Coactivator Pc4, Chain A"/>
    <property type="match status" value="1"/>
</dbReference>
<dbReference type="EMBL" id="BEGY01000006">
    <property type="protein sequence ID" value="GAX74163.1"/>
    <property type="molecule type" value="Genomic_DNA"/>
</dbReference>
<evidence type="ECO:0000313" key="3">
    <source>
        <dbReference type="EMBL" id="GAX74163.1"/>
    </source>
</evidence>
<gene>
    <name evidence="3" type="ORF">CEUSTIGMA_g1612.t1</name>
</gene>
<dbReference type="PANTHER" id="PTHR31745:SF1">
    <property type="entry name" value="SINGLE-STRANDED DNA-BINDING PROTEIN WHY2, MITOCHONDRIAL"/>
    <property type="match status" value="1"/>
</dbReference>
<dbReference type="GO" id="GO:0006355">
    <property type="term" value="P:regulation of DNA-templated transcription"/>
    <property type="evidence" value="ECO:0007669"/>
    <property type="project" value="InterPro"/>
</dbReference>
<name>A0A250WTM0_9CHLO</name>
<keyword evidence="4" id="KW-1185">Reference proteome</keyword>
<comment type="similarity">
    <text evidence="1">Belongs to the Whirly family.</text>
</comment>
<dbReference type="SUPFAM" id="SSF54447">
    <property type="entry name" value="ssDNA-binding transcriptional regulator domain"/>
    <property type="match status" value="1"/>
</dbReference>
<dbReference type="Pfam" id="PF08536">
    <property type="entry name" value="Whirly"/>
    <property type="match status" value="1"/>
</dbReference>
<accession>A0A250WTM0</accession>
<dbReference type="InterPro" id="IPR009044">
    <property type="entry name" value="ssDNA-bd_transcriptional_reg"/>
</dbReference>
<dbReference type="InterPro" id="IPR013742">
    <property type="entry name" value="Whirly"/>
</dbReference>
<organism evidence="3 4">
    <name type="scientific">Chlamydomonas eustigma</name>
    <dbReference type="NCBI Taxonomy" id="1157962"/>
    <lineage>
        <taxon>Eukaryota</taxon>
        <taxon>Viridiplantae</taxon>
        <taxon>Chlorophyta</taxon>
        <taxon>core chlorophytes</taxon>
        <taxon>Chlorophyceae</taxon>
        <taxon>CS clade</taxon>
        <taxon>Chlamydomonadales</taxon>
        <taxon>Chlamydomonadaceae</taxon>
        <taxon>Chlamydomonas</taxon>
    </lineage>
</organism>
<protein>
    <submittedName>
        <fullName evidence="3">Uncharacterized protein</fullName>
    </submittedName>
</protein>
<dbReference type="GO" id="GO:0006952">
    <property type="term" value="P:defense response"/>
    <property type="evidence" value="ECO:0007669"/>
    <property type="project" value="InterPro"/>
</dbReference>
<sequence>MLSRLNLLRPPTHNVHMASNYGLIRLAANSGTTSLSGRFRSIVSRSMYQQSQDMTVAAGGGQYNNVSPTDAQRSFSRFNIYKGKGAVQLSFIPPTWREVNGPRSAADCVVDREGALFMEFANINPNAPQQAGYGSRTYNWEQKIVFAMKPAELGNFLEEKLYSKGFDLYHDPEIGTVNAGATKKSFSVKPNPDSSYMFTINQTEKSGNRISVTVPISQSEMAVIMNLVSFAVPRLLGMDIGLDYTQHTLLPALPRGAIN</sequence>
<proteinExistence type="inferred from homology"/>
<dbReference type="STRING" id="1157962.A0A250WTM0"/>
<dbReference type="PANTHER" id="PTHR31745">
    <property type="entry name" value="SINGLE-STRANDED DNA-BINDING PROTEIN WHY2, MITOCHONDRIAL"/>
    <property type="match status" value="1"/>
</dbReference>
<dbReference type="OrthoDB" id="511009at2759"/>
<evidence type="ECO:0000256" key="1">
    <source>
        <dbReference type="ARBA" id="ARBA00006061"/>
    </source>
</evidence>
<dbReference type="AlphaFoldDB" id="A0A250WTM0"/>
<comment type="caution">
    <text evidence="3">The sequence shown here is derived from an EMBL/GenBank/DDBJ whole genome shotgun (WGS) entry which is preliminary data.</text>
</comment>
<dbReference type="GO" id="GO:0003697">
    <property type="term" value="F:single-stranded DNA binding"/>
    <property type="evidence" value="ECO:0007669"/>
    <property type="project" value="InterPro"/>
</dbReference>
<evidence type="ECO:0000313" key="4">
    <source>
        <dbReference type="Proteomes" id="UP000232323"/>
    </source>
</evidence>